<dbReference type="Proteomes" id="UP000013750">
    <property type="component" value="Unassembled WGS sequence"/>
</dbReference>
<keyword evidence="3" id="KW-0808">Transferase</keyword>
<organism evidence="8 10">
    <name type="scientific">Enterococcus gilvus ATCC BAA-350</name>
    <dbReference type="NCBI Taxonomy" id="1158614"/>
    <lineage>
        <taxon>Bacteria</taxon>
        <taxon>Bacillati</taxon>
        <taxon>Bacillota</taxon>
        <taxon>Bacilli</taxon>
        <taxon>Lactobacillales</taxon>
        <taxon>Enterococcaceae</taxon>
        <taxon>Enterococcus</taxon>
    </lineage>
</organism>
<name>R2VGV4_9ENTE</name>
<dbReference type="Gene3D" id="1.20.58.80">
    <property type="entry name" value="Phosphotransferase system, lactose/cellobiose-type IIA subunit"/>
    <property type="match status" value="1"/>
</dbReference>
<comment type="cofactor">
    <cofactor evidence="6">
        <name>Mg(2+)</name>
        <dbReference type="ChEBI" id="CHEBI:18420"/>
    </cofactor>
    <text evidence="6">Binds 1 Mg(2+) ion per trimer.</text>
</comment>
<evidence type="ECO:0000256" key="6">
    <source>
        <dbReference type="PIRSR" id="PIRSR000699-2"/>
    </source>
</evidence>
<keyword evidence="6" id="KW-0479">Metal-binding</keyword>
<feature type="active site" description="Tele-phosphohistidine intermediate" evidence="5">
    <location>
        <position position="86"/>
    </location>
</feature>
<dbReference type="GO" id="GO:0016740">
    <property type="term" value="F:transferase activity"/>
    <property type="evidence" value="ECO:0007669"/>
    <property type="project" value="UniProtKB-KW"/>
</dbReference>
<dbReference type="GO" id="GO:0009401">
    <property type="term" value="P:phosphoenolpyruvate-dependent sugar phosphotransferase system"/>
    <property type="evidence" value="ECO:0007669"/>
    <property type="project" value="UniProtKB-KW"/>
</dbReference>
<reference evidence="8 10" key="1">
    <citation type="submission" date="2013-02" db="EMBL/GenBank/DDBJ databases">
        <title>The Genome Sequence of Enterococcus gilvus ATCC BAA-350.</title>
        <authorList>
            <consortium name="The Broad Institute Genome Sequencing Platform"/>
            <consortium name="The Broad Institute Genome Sequencing Center for Infectious Disease"/>
            <person name="Earl A.M."/>
            <person name="Gilmore M.S."/>
            <person name="Lebreton F."/>
            <person name="Walker B."/>
            <person name="Young S.K."/>
            <person name="Zeng Q."/>
            <person name="Gargeya S."/>
            <person name="Fitzgerald M."/>
            <person name="Haas B."/>
            <person name="Abouelleil A."/>
            <person name="Alvarado L."/>
            <person name="Arachchi H.M."/>
            <person name="Berlin A.M."/>
            <person name="Chapman S.B."/>
            <person name="Dewar J."/>
            <person name="Goldberg J."/>
            <person name="Griggs A."/>
            <person name="Gujja S."/>
            <person name="Hansen M."/>
            <person name="Howarth C."/>
            <person name="Imamovic A."/>
            <person name="Larimer J."/>
            <person name="McCowan C."/>
            <person name="Murphy C."/>
            <person name="Neiman D."/>
            <person name="Pearson M."/>
            <person name="Priest M."/>
            <person name="Roberts A."/>
            <person name="Saif S."/>
            <person name="Shea T."/>
            <person name="Sisk P."/>
            <person name="Sykes S."/>
            <person name="Wortman J."/>
            <person name="Nusbaum C."/>
            <person name="Birren B."/>
        </authorList>
    </citation>
    <scope>NUCLEOTIDE SEQUENCE [LARGE SCALE GENOMIC DNA]</scope>
    <source>
        <strain evidence="8 10">ATCC BAA-350</strain>
    </source>
</reference>
<dbReference type="Pfam" id="PF02255">
    <property type="entry name" value="PTS_IIA"/>
    <property type="match status" value="1"/>
</dbReference>
<protein>
    <recommendedName>
        <fullName evidence="12">PTS system, lactose-specific IIa component</fullName>
    </recommendedName>
</protein>
<dbReference type="GO" id="GO:0046872">
    <property type="term" value="F:metal ion binding"/>
    <property type="evidence" value="ECO:0007669"/>
    <property type="project" value="UniProtKB-KW"/>
</dbReference>
<dbReference type="CDD" id="cd00215">
    <property type="entry name" value="PTS_IIA_lac"/>
    <property type="match status" value="1"/>
</dbReference>
<evidence type="ECO:0000256" key="7">
    <source>
        <dbReference type="PROSITE-ProRule" id="PRU00418"/>
    </source>
</evidence>
<dbReference type="EMBL" id="ASWH01000001">
    <property type="protein sequence ID" value="EOW83595.1"/>
    <property type="molecule type" value="Genomic_DNA"/>
</dbReference>
<keyword evidence="1" id="KW-0813">Transport</keyword>
<reference evidence="9 11" key="2">
    <citation type="submission" date="2013-03" db="EMBL/GenBank/DDBJ databases">
        <title>The Genome Sequence of Enterococcus gilvus ATCC BAA-350 (PacBio/Illumina hybrid assembly).</title>
        <authorList>
            <consortium name="The Broad Institute Genomics Platform"/>
            <consortium name="The Broad Institute Genome Sequencing Center for Infectious Disease"/>
            <person name="Earl A."/>
            <person name="Russ C."/>
            <person name="Gilmore M."/>
            <person name="Surin D."/>
            <person name="Walker B."/>
            <person name="Young S."/>
            <person name="Zeng Q."/>
            <person name="Gargeya S."/>
            <person name="Fitzgerald M."/>
            <person name="Haas B."/>
            <person name="Abouelleil A."/>
            <person name="Allen A.W."/>
            <person name="Alvarado L."/>
            <person name="Arachchi H.M."/>
            <person name="Berlin A.M."/>
            <person name="Chapman S.B."/>
            <person name="Gainer-Dewar J."/>
            <person name="Goldberg J."/>
            <person name="Griggs A."/>
            <person name="Gujja S."/>
            <person name="Hansen M."/>
            <person name="Howarth C."/>
            <person name="Imamovic A."/>
            <person name="Ireland A."/>
            <person name="Larimer J."/>
            <person name="McCowan C."/>
            <person name="Murphy C."/>
            <person name="Pearson M."/>
            <person name="Poon T.W."/>
            <person name="Priest M."/>
            <person name="Roberts A."/>
            <person name="Saif S."/>
            <person name="Shea T."/>
            <person name="Sisk P."/>
            <person name="Sykes S."/>
            <person name="Wortman J."/>
            <person name="Nusbaum C."/>
            <person name="Birren B."/>
        </authorList>
    </citation>
    <scope>NUCLEOTIDE SEQUENCE [LARGE SCALE GENOMIC DNA]</scope>
    <source>
        <strain evidence="9 11">ATCC BAA-350</strain>
    </source>
</reference>
<feature type="binding site" evidence="6">
    <location>
        <position position="89"/>
    </location>
    <ligand>
        <name>Mg(2+)</name>
        <dbReference type="ChEBI" id="CHEBI:18420"/>
        <note>ligand shared between all trimeric partners</note>
    </ligand>
</feature>
<gene>
    <name evidence="9" type="ORF">I592_02954</name>
    <name evidence="8" type="ORF">UKC_01016</name>
</gene>
<evidence type="ECO:0000256" key="5">
    <source>
        <dbReference type="PIRSR" id="PIRSR000699-1"/>
    </source>
</evidence>
<dbReference type="OrthoDB" id="350602at2"/>
<evidence type="ECO:0000313" key="9">
    <source>
        <dbReference type="EMBL" id="EOW83595.1"/>
    </source>
</evidence>
<dbReference type="eggNOG" id="COG1447">
    <property type="taxonomic scope" value="Bacteria"/>
</dbReference>
<dbReference type="AlphaFoldDB" id="R2VGV4"/>
<dbReference type="InterPro" id="IPR003188">
    <property type="entry name" value="PTS_IIA_lac/cel"/>
</dbReference>
<dbReference type="RefSeq" id="WP_010779464.1">
    <property type="nucleotide sequence ID" value="NZ_ASWH01000001.1"/>
</dbReference>
<dbReference type="InterPro" id="IPR036542">
    <property type="entry name" value="PTS_IIA_lac/cel_sf"/>
</dbReference>
<evidence type="ECO:0000256" key="4">
    <source>
        <dbReference type="ARBA" id="ARBA00022683"/>
    </source>
</evidence>
<evidence type="ECO:0000256" key="3">
    <source>
        <dbReference type="ARBA" id="ARBA00022679"/>
    </source>
</evidence>
<evidence type="ECO:0000313" key="11">
    <source>
        <dbReference type="Proteomes" id="UP000014160"/>
    </source>
</evidence>
<dbReference type="HOGENOM" id="CLU_152490_1_1_9"/>
<feature type="modified residue" description="Phosphohistidine; by HPr" evidence="7">
    <location>
        <position position="86"/>
    </location>
</feature>
<dbReference type="PIRSF" id="PIRSF000699">
    <property type="entry name" value="PTS_IILac_III"/>
    <property type="match status" value="1"/>
</dbReference>
<dbReference type="PROSITE" id="PS51095">
    <property type="entry name" value="PTS_EIIA_TYPE_3"/>
    <property type="match status" value="1"/>
</dbReference>
<dbReference type="SUPFAM" id="SSF46973">
    <property type="entry name" value="Enzyme IIa from lactose specific PTS, IIa-lac"/>
    <property type="match status" value="1"/>
</dbReference>
<evidence type="ECO:0000313" key="10">
    <source>
        <dbReference type="Proteomes" id="UP000013750"/>
    </source>
</evidence>
<keyword evidence="11" id="KW-1185">Reference proteome</keyword>
<keyword evidence="2" id="KW-0762">Sugar transport</keyword>
<dbReference type="Proteomes" id="UP000014160">
    <property type="component" value="Unassembled WGS sequence"/>
</dbReference>
<evidence type="ECO:0000313" key="8">
    <source>
        <dbReference type="EMBL" id="EOI56831.1"/>
    </source>
</evidence>
<accession>R2VGV4</accession>
<evidence type="ECO:0008006" key="12">
    <source>
        <dbReference type="Google" id="ProtNLM"/>
    </source>
</evidence>
<dbReference type="PANTHER" id="PTHR34382:SF7">
    <property type="entry name" value="PTS SYSTEM N,N'-DIACETYLCHITOBIOSE-SPECIFIC EIIA COMPONENT"/>
    <property type="match status" value="1"/>
</dbReference>
<comment type="caution">
    <text evidence="8">The sequence shown here is derived from an EMBL/GenBank/DDBJ whole genome shotgun (WGS) entry which is preliminary data.</text>
</comment>
<keyword evidence="4" id="KW-0598">Phosphotransferase system</keyword>
<evidence type="ECO:0000256" key="2">
    <source>
        <dbReference type="ARBA" id="ARBA00022597"/>
    </source>
</evidence>
<dbReference type="PANTHER" id="PTHR34382">
    <property type="entry name" value="PTS SYSTEM N,N'-DIACETYLCHITOBIOSE-SPECIFIC EIIA COMPONENT"/>
    <property type="match status" value="1"/>
</dbReference>
<dbReference type="EMBL" id="AJDQ01000006">
    <property type="protein sequence ID" value="EOI56831.1"/>
    <property type="molecule type" value="Genomic_DNA"/>
</dbReference>
<dbReference type="PATRIC" id="fig|1158614.3.peg.1048"/>
<proteinExistence type="predicted"/>
<keyword evidence="6" id="KW-0460">Magnesium</keyword>
<sequence length="118" mass="13327">MMEETEVLEEENELISVAMQIILHAGNGRTKAQEAIKYAKEQDFEAAQDALKEAKDHIVLAHRSQTAIIQNEAAGKSYQPSLLFTHAQDHLMTITSEVNMTRDLVDLFEVVMKKQETV</sequence>
<evidence type="ECO:0000256" key="1">
    <source>
        <dbReference type="ARBA" id="ARBA00022448"/>
    </source>
</evidence>